<dbReference type="Pfam" id="PF04082">
    <property type="entry name" value="Fungal_trans"/>
    <property type="match status" value="1"/>
</dbReference>
<dbReference type="GO" id="GO:0008270">
    <property type="term" value="F:zinc ion binding"/>
    <property type="evidence" value="ECO:0007669"/>
    <property type="project" value="InterPro"/>
</dbReference>
<dbReference type="OrthoDB" id="2534600at2759"/>
<evidence type="ECO:0000256" key="1">
    <source>
        <dbReference type="ARBA" id="ARBA00022723"/>
    </source>
</evidence>
<protein>
    <recommendedName>
        <fullName evidence="4">Zn(2)-C6 fungal-type domain-containing protein</fullName>
    </recommendedName>
</protein>
<name>A0A165LWB1_9APHY</name>
<dbReference type="PANTHER" id="PTHR31668">
    <property type="entry name" value="GLUCOSE TRANSPORT TRANSCRIPTION REGULATOR RGT1-RELATED-RELATED"/>
    <property type="match status" value="1"/>
</dbReference>
<dbReference type="PROSITE" id="PS50048">
    <property type="entry name" value="ZN2_CY6_FUNGAL_2"/>
    <property type="match status" value="1"/>
</dbReference>
<sequence>MDNTSHAAESSRSGGQGTFNLTSTTMQNQIHELAKTLPPPRKQNTACDACRARKVKCNQMPGQDKCQHCLSKNNPCTHFVQAATTEKKRSAAAARRPRALSTANQTSSNAPSSRGPTVVEQPTPGHAPVSPNYTTAAAFRPPHSYWLQYHPVTSHTSTRELLAYLFSPPVPSSMYHASAGITGAYVDWGGAAPRLSEESFRVEVALDLVEVYFQIVHTRLPLLNPAQFRARLHFSLYVASQSRSHSPHTPPSASSTSSFLAKSAQPQNDAHKPLHPALVATVIAWGAKFSEHPLLIADRDHNNNQSHIAKALINRARDLAEDLKVHRIPSADHVVIALLIEPMQNQNMDAADGYHGFWLMSAIRLLLDLQINHKSVMSNIQDQEDRGTMIFAWWMACLADAYRSVYYRRKPMLDDDDYDIDFYTVGPVAPEHLDTQSTQPSPREQLEFLGYYRASHALARIARQMSRQLWRPATESDGIPLDILNNFMNLLNDWRDEYLHHVGVPNNFDSGWDFVSAVTACASDATYHIMWIVLFSALDDFGIREINDLQRTGSPGHLHPKAMEVEAQKQKVMDTALASATRIAGLAGILTLNGYLKLDSAVMHNNTATRTKSARSRPQRCAGCSRRQSRASWI</sequence>
<evidence type="ECO:0000259" key="4">
    <source>
        <dbReference type="PROSITE" id="PS50048"/>
    </source>
</evidence>
<feature type="compositionally biased region" description="Low complexity" evidence="3">
    <location>
        <begin position="91"/>
        <end position="103"/>
    </location>
</feature>
<dbReference type="InterPro" id="IPR050797">
    <property type="entry name" value="Carb_Metab_Trans_Reg"/>
</dbReference>
<dbReference type="SMART" id="SM00066">
    <property type="entry name" value="GAL4"/>
    <property type="match status" value="1"/>
</dbReference>
<dbReference type="InterPro" id="IPR036864">
    <property type="entry name" value="Zn2-C6_fun-type_DNA-bd_sf"/>
</dbReference>
<accession>A0A165LWB1</accession>
<proteinExistence type="predicted"/>
<dbReference type="PROSITE" id="PS00463">
    <property type="entry name" value="ZN2_CY6_FUNGAL_1"/>
    <property type="match status" value="1"/>
</dbReference>
<keyword evidence="2" id="KW-0539">Nucleus</keyword>
<dbReference type="GO" id="GO:0005634">
    <property type="term" value="C:nucleus"/>
    <property type="evidence" value="ECO:0007669"/>
    <property type="project" value="TreeGrafter"/>
</dbReference>
<feature type="region of interest" description="Disordered" evidence="3">
    <location>
        <begin position="608"/>
        <end position="634"/>
    </location>
</feature>
<evidence type="ECO:0000256" key="3">
    <source>
        <dbReference type="SAM" id="MobiDB-lite"/>
    </source>
</evidence>
<keyword evidence="6" id="KW-1185">Reference proteome</keyword>
<feature type="region of interest" description="Disordered" evidence="3">
    <location>
        <begin position="243"/>
        <end position="271"/>
    </location>
</feature>
<feature type="region of interest" description="Disordered" evidence="3">
    <location>
        <begin position="87"/>
        <end position="134"/>
    </location>
</feature>
<dbReference type="Proteomes" id="UP000076727">
    <property type="component" value="Unassembled WGS sequence"/>
</dbReference>
<feature type="region of interest" description="Disordered" evidence="3">
    <location>
        <begin position="1"/>
        <end position="21"/>
    </location>
</feature>
<feature type="compositionally biased region" description="Polar residues" evidence="3">
    <location>
        <begin position="104"/>
        <end position="115"/>
    </location>
</feature>
<dbReference type="Gene3D" id="4.10.240.10">
    <property type="entry name" value="Zn(2)-C6 fungal-type DNA-binding domain"/>
    <property type="match status" value="1"/>
</dbReference>
<evidence type="ECO:0000313" key="6">
    <source>
        <dbReference type="Proteomes" id="UP000076727"/>
    </source>
</evidence>
<dbReference type="SUPFAM" id="SSF57701">
    <property type="entry name" value="Zn2/Cys6 DNA-binding domain"/>
    <property type="match status" value="1"/>
</dbReference>
<dbReference type="GO" id="GO:0001080">
    <property type="term" value="P:nitrogen catabolite activation of transcription from RNA polymerase II promoter"/>
    <property type="evidence" value="ECO:0007669"/>
    <property type="project" value="TreeGrafter"/>
</dbReference>
<dbReference type="EMBL" id="KV429115">
    <property type="protein sequence ID" value="KZT64930.1"/>
    <property type="molecule type" value="Genomic_DNA"/>
</dbReference>
<dbReference type="AlphaFoldDB" id="A0A165LWB1"/>
<dbReference type="Pfam" id="PF00172">
    <property type="entry name" value="Zn_clus"/>
    <property type="match status" value="1"/>
</dbReference>
<dbReference type="STRING" id="1314783.A0A165LWB1"/>
<evidence type="ECO:0000313" key="5">
    <source>
        <dbReference type="EMBL" id="KZT64930.1"/>
    </source>
</evidence>
<evidence type="ECO:0000256" key="2">
    <source>
        <dbReference type="ARBA" id="ARBA00023242"/>
    </source>
</evidence>
<dbReference type="CDD" id="cd00067">
    <property type="entry name" value="GAL4"/>
    <property type="match status" value="1"/>
</dbReference>
<keyword evidence="1" id="KW-0479">Metal-binding</keyword>
<dbReference type="GO" id="GO:0000981">
    <property type="term" value="F:DNA-binding transcription factor activity, RNA polymerase II-specific"/>
    <property type="evidence" value="ECO:0007669"/>
    <property type="project" value="InterPro"/>
</dbReference>
<feature type="domain" description="Zn(2)-C6 fungal-type" evidence="4">
    <location>
        <begin position="46"/>
        <end position="78"/>
    </location>
</feature>
<dbReference type="GO" id="GO:0003677">
    <property type="term" value="F:DNA binding"/>
    <property type="evidence" value="ECO:0007669"/>
    <property type="project" value="InterPro"/>
</dbReference>
<dbReference type="GO" id="GO:0006351">
    <property type="term" value="P:DNA-templated transcription"/>
    <property type="evidence" value="ECO:0007669"/>
    <property type="project" value="InterPro"/>
</dbReference>
<dbReference type="PANTHER" id="PTHR31668:SF4">
    <property type="entry name" value="TRANSCRIPTIONAL ACTIVATOR PROTEIN DAL81"/>
    <property type="match status" value="1"/>
</dbReference>
<dbReference type="InterPro" id="IPR001138">
    <property type="entry name" value="Zn2Cys6_DnaBD"/>
</dbReference>
<reference evidence="5 6" key="1">
    <citation type="journal article" date="2016" name="Mol. Biol. Evol.">
        <title>Comparative Genomics of Early-Diverging Mushroom-Forming Fungi Provides Insights into the Origins of Lignocellulose Decay Capabilities.</title>
        <authorList>
            <person name="Nagy L.G."/>
            <person name="Riley R."/>
            <person name="Tritt A."/>
            <person name="Adam C."/>
            <person name="Daum C."/>
            <person name="Floudas D."/>
            <person name="Sun H."/>
            <person name="Yadav J.S."/>
            <person name="Pangilinan J."/>
            <person name="Larsson K.H."/>
            <person name="Matsuura K."/>
            <person name="Barry K."/>
            <person name="Labutti K."/>
            <person name="Kuo R."/>
            <person name="Ohm R.A."/>
            <person name="Bhattacharya S.S."/>
            <person name="Shirouzu T."/>
            <person name="Yoshinaga Y."/>
            <person name="Martin F.M."/>
            <person name="Grigoriev I.V."/>
            <person name="Hibbett D.S."/>
        </authorList>
    </citation>
    <scope>NUCLEOTIDE SEQUENCE [LARGE SCALE GENOMIC DNA]</scope>
    <source>
        <strain evidence="5 6">L-15889</strain>
    </source>
</reference>
<dbReference type="CDD" id="cd12148">
    <property type="entry name" value="fungal_TF_MHR"/>
    <property type="match status" value="1"/>
</dbReference>
<organism evidence="5 6">
    <name type="scientific">Daedalea quercina L-15889</name>
    <dbReference type="NCBI Taxonomy" id="1314783"/>
    <lineage>
        <taxon>Eukaryota</taxon>
        <taxon>Fungi</taxon>
        <taxon>Dikarya</taxon>
        <taxon>Basidiomycota</taxon>
        <taxon>Agaricomycotina</taxon>
        <taxon>Agaricomycetes</taxon>
        <taxon>Polyporales</taxon>
        <taxon>Fomitopsis</taxon>
    </lineage>
</organism>
<gene>
    <name evidence="5" type="ORF">DAEQUDRAFT_569812</name>
</gene>
<dbReference type="InterPro" id="IPR007219">
    <property type="entry name" value="XnlR_reg_dom"/>
</dbReference>